<feature type="compositionally biased region" description="Basic and acidic residues" evidence="8">
    <location>
        <begin position="113"/>
        <end position="133"/>
    </location>
</feature>
<dbReference type="GO" id="GO:0005634">
    <property type="term" value="C:nucleus"/>
    <property type="evidence" value="ECO:0007669"/>
    <property type="project" value="UniProtKB-SubCell"/>
</dbReference>
<evidence type="ECO:0000256" key="2">
    <source>
        <dbReference type="ARBA" id="ARBA00007911"/>
    </source>
</evidence>
<keyword evidence="10" id="KW-1185">Reference proteome</keyword>
<keyword evidence="5 7" id="KW-0804">Transcription</keyword>
<evidence type="ECO:0000313" key="10">
    <source>
        <dbReference type="Proteomes" id="UP000325081"/>
    </source>
</evidence>
<dbReference type="GO" id="GO:0009723">
    <property type="term" value="P:response to ethylene"/>
    <property type="evidence" value="ECO:0007669"/>
    <property type="project" value="TreeGrafter"/>
</dbReference>
<evidence type="ECO:0000256" key="5">
    <source>
        <dbReference type="ARBA" id="ARBA00023163"/>
    </source>
</evidence>
<evidence type="ECO:0000256" key="6">
    <source>
        <dbReference type="ARBA" id="ARBA00023242"/>
    </source>
</evidence>
<evidence type="ECO:0000313" key="9">
    <source>
        <dbReference type="EMBL" id="GER45559.1"/>
    </source>
</evidence>
<dbReference type="SMART" id="SM01226">
    <property type="entry name" value="GAGA_bind"/>
    <property type="match status" value="1"/>
</dbReference>
<evidence type="ECO:0000256" key="8">
    <source>
        <dbReference type="SAM" id="MobiDB-lite"/>
    </source>
</evidence>
<protein>
    <recommendedName>
        <fullName evidence="7">GAGA-binding transcriptional activator</fullName>
    </recommendedName>
</protein>
<accession>A0A5A7QJP1</accession>
<organism evidence="9 10">
    <name type="scientific">Striga asiatica</name>
    <name type="common">Asiatic witchweed</name>
    <name type="synonym">Buchnera asiatica</name>
    <dbReference type="NCBI Taxonomy" id="4170"/>
    <lineage>
        <taxon>Eukaryota</taxon>
        <taxon>Viridiplantae</taxon>
        <taxon>Streptophyta</taxon>
        <taxon>Embryophyta</taxon>
        <taxon>Tracheophyta</taxon>
        <taxon>Spermatophyta</taxon>
        <taxon>Magnoliopsida</taxon>
        <taxon>eudicotyledons</taxon>
        <taxon>Gunneridae</taxon>
        <taxon>Pentapetalae</taxon>
        <taxon>asterids</taxon>
        <taxon>lamiids</taxon>
        <taxon>Lamiales</taxon>
        <taxon>Orobanchaceae</taxon>
        <taxon>Buchnereae</taxon>
        <taxon>Striga</taxon>
    </lineage>
</organism>
<name>A0A5A7QJP1_STRAF</name>
<dbReference type="EMBL" id="BKCP01007182">
    <property type="protein sequence ID" value="GER45559.1"/>
    <property type="molecule type" value="Genomic_DNA"/>
</dbReference>
<evidence type="ECO:0000256" key="1">
    <source>
        <dbReference type="ARBA" id="ARBA00004123"/>
    </source>
</evidence>
<comment type="function">
    <text evidence="7">Transcriptional regulator that specifically binds to GA-rich elements (GAGA-repeats) present in regulatory sequences of genes involved in developmental processes.</text>
</comment>
<reference evidence="10" key="1">
    <citation type="journal article" date="2019" name="Curr. Biol.">
        <title>Genome Sequence of Striga asiatica Provides Insight into the Evolution of Plant Parasitism.</title>
        <authorList>
            <person name="Yoshida S."/>
            <person name="Kim S."/>
            <person name="Wafula E.K."/>
            <person name="Tanskanen J."/>
            <person name="Kim Y.M."/>
            <person name="Honaas L."/>
            <person name="Yang Z."/>
            <person name="Spallek T."/>
            <person name="Conn C.E."/>
            <person name="Ichihashi Y."/>
            <person name="Cheong K."/>
            <person name="Cui S."/>
            <person name="Der J.P."/>
            <person name="Gundlach H."/>
            <person name="Jiao Y."/>
            <person name="Hori C."/>
            <person name="Ishida J.K."/>
            <person name="Kasahara H."/>
            <person name="Kiba T."/>
            <person name="Kim M.S."/>
            <person name="Koo N."/>
            <person name="Laohavisit A."/>
            <person name="Lee Y.H."/>
            <person name="Lumba S."/>
            <person name="McCourt P."/>
            <person name="Mortimer J.C."/>
            <person name="Mutuku J.M."/>
            <person name="Nomura T."/>
            <person name="Sasaki-Sekimoto Y."/>
            <person name="Seto Y."/>
            <person name="Wang Y."/>
            <person name="Wakatake T."/>
            <person name="Sakakibara H."/>
            <person name="Demura T."/>
            <person name="Yamaguchi S."/>
            <person name="Yoneyama K."/>
            <person name="Manabe R.I."/>
            <person name="Nelson D.C."/>
            <person name="Schulman A.H."/>
            <person name="Timko M.P."/>
            <person name="dePamphilis C.W."/>
            <person name="Choi D."/>
            <person name="Shirasu K."/>
        </authorList>
    </citation>
    <scope>NUCLEOTIDE SEQUENCE [LARGE SCALE GENOMIC DNA]</scope>
    <source>
        <strain evidence="10">cv. UVA1</strain>
    </source>
</reference>
<dbReference type="AlphaFoldDB" id="A0A5A7QJP1"/>
<dbReference type="Proteomes" id="UP000325081">
    <property type="component" value="Unassembled WGS sequence"/>
</dbReference>
<feature type="region of interest" description="Disordered" evidence="8">
    <location>
        <begin position="105"/>
        <end position="179"/>
    </location>
</feature>
<keyword evidence="6 7" id="KW-0539">Nucleus</keyword>
<dbReference type="PANTHER" id="PTHR31421">
    <property type="entry name" value="PROTEIN BASIC PENTACYSTEINE3"/>
    <property type="match status" value="1"/>
</dbReference>
<dbReference type="GO" id="GO:0003700">
    <property type="term" value="F:DNA-binding transcription factor activity"/>
    <property type="evidence" value="ECO:0007669"/>
    <property type="project" value="UniProtKB-UniRule"/>
</dbReference>
<sequence>MDGNGNMNLRNWGFLDTPASTLKNHHLGLQLMPSISEKPLFDTAGAHSHTDSNPTASTNGGPFHPHRITESHIPMDYYWVNQNHEKYLNIISGYYLPSCGISPETPQPITNPPKHDKIASETDPTSEKREKSHFGPAAKKRARGPTSNQAQAQAQKEKKKKPRTKAPRAPRDGPGPKKQAEIEINGIHMNVSDIPTPVCSCTGTPEKCYRWGSGGWQSACCTTKLSVYPLPMSTKRRGARIAGRKMSIGAFKKVLEKLTREGYNFSSPIDLRSYWAKHGTNKFVTIRFMDIGSPKLKAAPSFRRRFETPTATSSDGESETDNLPRYTSLKDIILTSSPKNADDPCNNITIRNELVKHAASAYVLSATIVNPSNTEQSWFSYELCEQVHHISCIEIHTCWEMHVRLPLQAMCRPIVDLFHQVVHRMRNGLRRKEVVT</sequence>
<dbReference type="Pfam" id="PF06217">
    <property type="entry name" value="GAGA_bind"/>
    <property type="match status" value="1"/>
</dbReference>
<comment type="subcellular location">
    <subcellularLocation>
        <location evidence="1 7">Nucleus</location>
    </subcellularLocation>
</comment>
<feature type="compositionally biased region" description="Basic residues" evidence="8">
    <location>
        <begin position="157"/>
        <end position="168"/>
    </location>
</feature>
<keyword evidence="4 7" id="KW-0238">DNA-binding</keyword>
<evidence type="ECO:0000256" key="7">
    <source>
        <dbReference type="RuleBase" id="RU367160"/>
    </source>
</evidence>
<feature type="compositionally biased region" description="Basic and acidic residues" evidence="8">
    <location>
        <begin position="169"/>
        <end position="179"/>
    </location>
</feature>
<evidence type="ECO:0000256" key="4">
    <source>
        <dbReference type="ARBA" id="ARBA00023125"/>
    </source>
</evidence>
<dbReference type="InterPro" id="IPR010409">
    <property type="entry name" value="GAGA-bd_tscrpt_act"/>
</dbReference>
<dbReference type="OrthoDB" id="1903765at2759"/>
<dbReference type="PANTHER" id="PTHR31421:SF22">
    <property type="entry name" value="PROTEIN BASIC PENTACYSTEINE3"/>
    <property type="match status" value="1"/>
</dbReference>
<comment type="caution">
    <text evidence="9">The sequence shown here is derived from an EMBL/GenBank/DDBJ whole genome shotgun (WGS) entry which is preliminary data.</text>
</comment>
<gene>
    <name evidence="9" type="ORF">STAS_22504</name>
</gene>
<evidence type="ECO:0000256" key="3">
    <source>
        <dbReference type="ARBA" id="ARBA00023015"/>
    </source>
</evidence>
<keyword evidence="3 7" id="KW-0805">Transcription regulation</keyword>
<feature type="region of interest" description="Disordered" evidence="8">
    <location>
        <begin position="41"/>
        <end position="67"/>
    </location>
</feature>
<feature type="compositionally biased region" description="Polar residues" evidence="8">
    <location>
        <begin position="51"/>
        <end position="60"/>
    </location>
</feature>
<proteinExistence type="inferred from homology"/>
<dbReference type="GO" id="GO:0043565">
    <property type="term" value="F:sequence-specific DNA binding"/>
    <property type="evidence" value="ECO:0007669"/>
    <property type="project" value="TreeGrafter"/>
</dbReference>
<comment type="similarity">
    <text evidence="2 7">Belongs to the BBR/BPC family.</text>
</comment>